<dbReference type="Proteomes" id="UP001465976">
    <property type="component" value="Unassembled WGS sequence"/>
</dbReference>
<reference evidence="3 4" key="1">
    <citation type="submission" date="2024-02" db="EMBL/GenBank/DDBJ databases">
        <title>A draft genome for the cacao thread blight pathogen Marasmius crinis-equi.</title>
        <authorList>
            <person name="Cohen S.P."/>
            <person name="Baruah I.K."/>
            <person name="Amoako-Attah I."/>
            <person name="Bukari Y."/>
            <person name="Meinhardt L.W."/>
            <person name="Bailey B.A."/>
        </authorList>
    </citation>
    <scope>NUCLEOTIDE SEQUENCE [LARGE SCALE GENOMIC DNA]</scope>
    <source>
        <strain evidence="3 4">GH-76</strain>
    </source>
</reference>
<keyword evidence="4" id="KW-1185">Reference proteome</keyword>
<gene>
    <name evidence="3" type="ORF">V5O48_015304</name>
</gene>
<dbReference type="EMBL" id="JBAHYK010001808">
    <property type="protein sequence ID" value="KAL0566698.1"/>
    <property type="molecule type" value="Genomic_DNA"/>
</dbReference>
<organism evidence="3 4">
    <name type="scientific">Marasmius crinis-equi</name>
    <dbReference type="NCBI Taxonomy" id="585013"/>
    <lineage>
        <taxon>Eukaryota</taxon>
        <taxon>Fungi</taxon>
        <taxon>Dikarya</taxon>
        <taxon>Basidiomycota</taxon>
        <taxon>Agaricomycotina</taxon>
        <taxon>Agaricomycetes</taxon>
        <taxon>Agaricomycetidae</taxon>
        <taxon>Agaricales</taxon>
        <taxon>Marasmiineae</taxon>
        <taxon>Marasmiaceae</taxon>
        <taxon>Marasmius</taxon>
    </lineage>
</organism>
<comment type="caution">
    <text evidence="3">The sequence shown here is derived from an EMBL/GenBank/DDBJ whole genome shotgun (WGS) entry which is preliminary data.</text>
</comment>
<sequence>MLSKSSLAIVSVLTTTVLAQSYPSGISDSCLAYYKAFDEDSTLKSCTTAFASATSTTNGTTPTKDSITSTLTSICSPSSAANQCSDALIRTQLNSFTSACSAELTANNKEVVAFYDNIYLFSPLKTSLCAKDDGGNFCALSASQNVAANQTLLEQIQKATNPDLSVYTAAQAPFLFLTPELPDTTLCKACTRSVITAYTKFASDSPYANGADQSQLLTNMKALYDGVVKTCGPNFLSSTVQAAGGLGTGSGSGSNAGFKMAGVDLVAMVLGVVAVVVSM</sequence>
<keyword evidence="1" id="KW-0732">Signal</keyword>
<evidence type="ECO:0000313" key="4">
    <source>
        <dbReference type="Proteomes" id="UP001465976"/>
    </source>
</evidence>
<name>A0ABR3EUX0_9AGAR</name>
<feature type="signal peptide" evidence="1">
    <location>
        <begin position="1"/>
        <end position="19"/>
    </location>
</feature>
<feature type="domain" description="DUF7729" evidence="2">
    <location>
        <begin position="27"/>
        <end position="239"/>
    </location>
</feature>
<evidence type="ECO:0000313" key="3">
    <source>
        <dbReference type="EMBL" id="KAL0566698.1"/>
    </source>
</evidence>
<dbReference type="Pfam" id="PF24855">
    <property type="entry name" value="DUF7729"/>
    <property type="match status" value="1"/>
</dbReference>
<evidence type="ECO:0000256" key="1">
    <source>
        <dbReference type="SAM" id="SignalP"/>
    </source>
</evidence>
<dbReference type="InterPro" id="IPR056146">
    <property type="entry name" value="DUF7729"/>
</dbReference>
<accession>A0ABR3EUX0</accession>
<protein>
    <recommendedName>
        <fullName evidence="2">DUF7729 domain-containing protein</fullName>
    </recommendedName>
</protein>
<feature type="chain" id="PRO_5046033385" description="DUF7729 domain-containing protein" evidence="1">
    <location>
        <begin position="20"/>
        <end position="279"/>
    </location>
</feature>
<proteinExistence type="predicted"/>
<evidence type="ECO:0000259" key="2">
    <source>
        <dbReference type="Pfam" id="PF24855"/>
    </source>
</evidence>